<keyword evidence="2" id="KW-1185">Reference proteome</keyword>
<evidence type="ECO:0000313" key="2">
    <source>
        <dbReference type="Proteomes" id="UP001225034"/>
    </source>
</evidence>
<sequence>MTHFTNLKREHQFLQRPMENKELKADWSNQKVEHAAIHDLVFQHCDLNNVSIENCSVRGLKINGIHLEDLFNSYYANQKAPLIDMAREL</sequence>
<dbReference type="Gene3D" id="2.160.20.80">
    <property type="entry name" value="E3 ubiquitin-protein ligase SopA"/>
    <property type="match status" value="1"/>
</dbReference>
<name>A0ABT9YKI2_9BACI</name>
<accession>A0ABT9YKI2</accession>
<evidence type="ECO:0000313" key="1">
    <source>
        <dbReference type="EMBL" id="MDQ0208375.1"/>
    </source>
</evidence>
<gene>
    <name evidence="1" type="ORF">J2S05_003186</name>
</gene>
<proteinExistence type="predicted"/>
<dbReference type="SUPFAM" id="SSF141571">
    <property type="entry name" value="Pentapeptide repeat-like"/>
    <property type="match status" value="1"/>
</dbReference>
<dbReference type="Proteomes" id="UP001225034">
    <property type="component" value="Unassembled WGS sequence"/>
</dbReference>
<comment type="caution">
    <text evidence="1">The sequence shown here is derived from an EMBL/GenBank/DDBJ whole genome shotgun (WGS) entry which is preliminary data.</text>
</comment>
<dbReference type="EMBL" id="JAUSUA010000005">
    <property type="protein sequence ID" value="MDQ0208375.1"/>
    <property type="molecule type" value="Genomic_DNA"/>
</dbReference>
<protein>
    <submittedName>
        <fullName evidence="1">Uncharacterized protein YjbI with pentapeptide repeats</fullName>
    </submittedName>
</protein>
<organism evidence="1 2">
    <name type="scientific">Alkalicoccobacillus murimartini</name>
    <dbReference type="NCBI Taxonomy" id="171685"/>
    <lineage>
        <taxon>Bacteria</taxon>
        <taxon>Bacillati</taxon>
        <taxon>Bacillota</taxon>
        <taxon>Bacilli</taxon>
        <taxon>Bacillales</taxon>
        <taxon>Bacillaceae</taxon>
        <taxon>Alkalicoccobacillus</taxon>
    </lineage>
</organism>
<reference evidence="1 2" key="1">
    <citation type="submission" date="2023-07" db="EMBL/GenBank/DDBJ databases">
        <title>Genomic Encyclopedia of Type Strains, Phase IV (KMG-IV): sequencing the most valuable type-strain genomes for metagenomic binning, comparative biology and taxonomic classification.</title>
        <authorList>
            <person name="Goeker M."/>
        </authorList>
    </citation>
    <scope>NUCLEOTIDE SEQUENCE [LARGE SCALE GENOMIC DNA]</scope>
    <source>
        <strain evidence="1 2">DSM 19154</strain>
    </source>
</reference>
<dbReference type="RefSeq" id="WP_306984398.1">
    <property type="nucleotide sequence ID" value="NZ_JAUSUA010000005.1"/>
</dbReference>